<keyword evidence="2" id="KW-1185">Reference proteome</keyword>
<protein>
    <submittedName>
        <fullName evidence="1">Uncharacterized protein</fullName>
    </submittedName>
</protein>
<gene>
    <name evidence="1" type="ORF">T4D_12788</name>
</gene>
<dbReference type="EMBL" id="JYDT01000053">
    <property type="protein sequence ID" value="KRY87588.1"/>
    <property type="molecule type" value="Genomic_DNA"/>
</dbReference>
<name>A0A0V1FNH2_TRIPS</name>
<evidence type="ECO:0000313" key="2">
    <source>
        <dbReference type="Proteomes" id="UP000054995"/>
    </source>
</evidence>
<evidence type="ECO:0000313" key="1">
    <source>
        <dbReference type="EMBL" id="KRY87588.1"/>
    </source>
</evidence>
<accession>A0A0V1FNH2</accession>
<reference evidence="1 2" key="1">
    <citation type="submission" date="2015-01" db="EMBL/GenBank/DDBJ databases">
        <title>Evolution of Trichinella species and genotypes.</title>
        <authorList>
            <person name="Korhonen P.K."/>
            <person name="Edoardo P."/>
            <person name="Giuseppe L.R."/>
            <person name="Gasser R.B."/>
        </authorList>
    </citation>
    <scope>NUCLEOTIDE SEQUENCE [LARGE SCALE GENOMIC DNA]</scope>
    <source>
        <strain evidence="1">ISS470</strain>
    </source>
</reference>
<dbReference type="Proteomes" id="UP000054995">
    <property type="component" value="Unassembled WGS sequence"/>
</dbReference>
<dbReference type="AlphaFoldDB" id="A0A0V1FNH2"/>
<sequence length="74" mass="7715">MKISTCSLATNSRITTAGRWVGHLPAGRLSPAVPEGNSSLCVVPSTKADGKNSLVASYIFCSVQPVNDLIITVI</sequence>
<proteinExistence type="predicted"/>
<organism evidence="1 2">
    <name type="scientific">Trichinella pseudospiralis</name>
    <name type="common">Parasitic roundworm</name>
    <dbReference type="NCBI Taxonomy" id="6337"/>
    <lineage>
        <taxon>Eukaryota</taxon>
        <taxon>Metazoa</taxon>
        <taxon>Ecdysozoa</taxon>
        <taxon>Nematoda</taxon>
        <taxon>Enoplea</taxon>
        <taxon>Dorylaimia</taxon>
        <taxon>Trichinellida</taxon>
        <taxon>Trichinellidae</taxon>
        <taxon>Trichinella</taxon>
    </lineage>
</organism>
<comment type="caution">
    <text evidence="1">The sequence shown here is derived from an EMBL/GenBank/DDBJ whole genome shotgun (WGS) entry which is preliminary data.</text>
</comment>